<feature type="coiled-coil region" evidence="1">
    <location>
        <begin position="32"/>
        <end position="66"/>
    </location>
</feature>
<reference evidence="2" key="1">
    <citation type="journal article" date="2020" name="mSystems">
        <title>Genome- and Community-Level Interaction Insights into Carbon Utilization and Element Cycling Functions of Hydrothermarchaeota in Hydrothermal Sediment.</title>
        <authorList>
            <person name="Zhou Z."/>
            <person name="Liu Y."/>
            <person name="Xu W."/>
            <person name="Pan J."/>
            <person name="Luo Z.H."/>
            <person name="Li M."/>
        </authorList>
    </citation>
    <scope>NUCLEOTIDE SEQUENCE [LARGE SCALE GENOMIC DNA]</scope>
    <source>
        <strain evidence="2">SpSt-1116</strain>
    </source>
</reference>
<organism evidence="2">
    <name type="scientific">Fervidicoccus fontis</name>
    <dbReference type="NCBI Taxonomy" id="683846"/>
    <lineage>
        <taxon>Archaea</taxon>
        <taxon>Thermoproteota</taxon>
        <taxon>Thermoprotei</taxon>
        <taxon>Fervidicoccales</taxon>
        <taxon>Fervidicoccaceae</taxon>
        <taxon>Fervidicoccus</taxon>
    </lineage>
</organism>
<sequence length="193" mass="21916">MKRSLRDYIERREEGGSRGSALEEGSLLAEVLSAIDSALEKLGSRVRELEESARRLEESLHLLRADLYRAPPPGEAVLPRAGGEAALARVYRELESVGFVSMRRALEPLRVRDRLRVVEELKRGGLVELKLEDDTLFVDPEVYELLVRGLSELRSGDPEEAVEALGRAGRLFNELFRRGLLFFDARRGEWRML</sequence>
<keyword evidence="1" id="KW-0175">Coiled coil</keyword>
<dbReference type="AlphaFoldDB" id="A0A7J3ZLF7"/>
<dbReference type="EMBL" id="DRZC01000031">
    <property type="protein sequence ID" value="HHQ80270.1"/>
    <property type="molecule type" value="Genomic_DNA"/>
</dbReference>
<evidence type="ECO:0000256" key="1">
    <source>
        <dbReference type="SAM" id="Coils"/>
    </source>
</evidence>
<comment type="caution">
    <text evidence="2">The sequence shown here is derived from an EMBL/GenBank/DDBJ whole genome shotgun (WGS) entry which is preliminary data.</text>
</comment>
<evidence type="ECO:0000313" key="2">
    <source>
        <dbReference type="EMBL" id="HHQ80270.1"/>
    </source>
</evidence>
<proteinExistence type="predicted"/>
<protein>
    <submittedName>
        <fullName evidence="2">Uncharacterized protein</fullName>
    </submittedName>
</protein>
<accession>A0A7J3ZLF7</accession>
<gene>
    <name evidence="2" type="ORF">ENM78_02240</name>
</gene>
<name>A0A7J3ZLF7_9CREN</name>